<protein>
    <submittedName>
        <fullName evidence="1">Uncharacterized protein</fullName>
    </submittedName>
</protein>
<dbReference type="AlphaFoldDB" id="A0A8E6EWK1"/>
<reference evidence="1" key="1">
    <citation type="submission" date="2021-05" db="EMBL/GenBank/DDBJ databases">
        <title>Complete genome sequence of the cellulolytic planctomycete Telmatocola sphagniphila SP2T and characterization of the first cellulase from planctomycetes.</title>
        <authorList>
            <person name="Rakitin A.L."/>
            <person name="Beletsky A.V."/>
            <person name="Naumoff D.G."/>
            <person name="Kulichevskaya I.S."/>
            <person name="Mardanov A.V."/>
            <person name="Ravin N.V."/>
            <person name="Dedysh S.N."/>
        </authorList>
    </citation>
    <scope>NUCLEOTIDE SEQUENCE</scope>
    <source>
        <strain evidence="1">SP2T</strain>
    </source>
</reference>
<evidence type="ECO:0000313" key="2">
    <source>
        <dbReference type="Proteomes" id="UP000676194"/>
    </source>
</evidence>
<organism evidence="1 2">
    <name type="scientific">Telmatocola sphagniphila</name>
    <dbReference type="NCBI Taxonomy" id="1123043"/>
    <lineage>
        <taxon>Bacteria</taxon>
        <taxon>Pseudomonadati</taxon>
        <taxon>Planctomycetota</taxon>
        <taxon>Planctomycetia</taxon>
        <taxon>Gemmatales</taxon>
        <taxon>Gemmataceae</taxon>
    </lineage>
</organism>
<dbReference type="RefSeq" id="WP_213498856.1">
    <property type="nucleotide sequence ID" value="NZ_CP074694.1"/>
</dbReference>
<evidence type="ECO:0000313" key="1">
    <source>
        <dbReference type="EMBL" id="QVL33877.1"/>
    </source>
</evidence>
<sequence>MRLKTEEPIFVPSFNDDFLIGITLFFENPMGKFRLPIRLFDIAEGELVHSINRQRNCNFVIRTIDNPNLIQLLLVNINKGFTVYELGGTGREIAFKAEGILE</sequence>
<name>A0A8E6EWK1_9BACT</name>
<accession>A0A8E6EWK1</accession>
<keyword evidence="2" id="KW-1185">Reference proteome</keyword>
<proteinExistence type="predicted"/>
<dbReference type="Proteomes" id="UP000676194">
    <property type="component" value="Chromosome"/>
</dbReference>
<dbReference type="KEGG" id="tsph:KIH39_08215"/>
<gene>
    <name evidence="1" type="ORF">KIH39_08215</name>
</gene>
<dbReference type="EMBL" id="CP074694">
    <property type="protein sequence ID" value="QVL33877.1"/>
    <property type="molecule type" value="Genomic_DNA"/>
</dbReference>